<feature type="region of interest" description="Disordered" evidence="2">
    <location>
        <begin position="481"/>
        <end position="504"/>
    </location>
</feature>
<feature type="region of interest" description="Disordered" evidence="2">
    <location>
        <begin position="308"/>
        <end position="334"/>
    </location>
</feature>
<feature type="region of interest" description="Disordered" evidence="2">
    <location>
        <begin position="170"/>
        <end position="225"/>
    </location>
</feature>
<feature type="coiled-coil region" evidence="1">
    <location>
        <begin position="697"/>
        <end position="724"/>
    </location>
</feature>
<dbReference type="Proteomes" id="UP000429181">
    <property type="component" value="Chromosome 1"/>
</dbReference>
<keyword evidence="1" id="KW-0175">Coiled coil</keyword>
<reference evidence="3 4" key="1">
    <citation type="submission" date="2018-11" db="EMBL/GenBank/DDBJ databases">
        <title>Haplotype-resolved cattle genomes.</title>
        <authorList>
            <person name="Low W.Y."/>
            <person name="Tearle R."/>
            <person name="Bickhart D.M."/>
            <person name="Rosen B.D."/>
            <person name="Koren S."/>
            <person name="Rhie A."/>
            <person name="Hiendleder S."/>
            <person name="Phillippy A.M."/>
            <person name="Smith T.P.L."/>
            <person name="Williams J.L."/>
        </authorList>
    </citation>
    <scope>NUCLEOTIDE SEQUENCE [LARGE SCALE GENOMIC DNA]</scope>
</reference>
<protein>
    <submittedName>
        <fullName evidence="3">Zinc finger B-box domain containing</fullName>
    </submittedName>
</protein>
<dbReference type="PANTHER" id="PTHR28634">
    <property type="entry name" value="ZINC FINGER B-BOX DOMAIN-CONTAINING PROTEIN 1"/>
    <property type="match status" value="1"/>
</dbReference>
<feature type="compositionally biased region" description="Basic and acidic residues" evidence="2">
    <location>
        <begin position="50"/>
        <end position="61"/>
    </location>
</feature>
<dbReference type="PANTHER" id="PTHR28634:SF1">
    <property type="entry name" value="ZINC FINGER B-BOX DOMAIN-CONTAINING PROTEIN 1"/>
    <property type="match status" value="1"/>
</dbReference>
<evidence type="ECO:0000313" key="3">
    <source>
        <dbReference type="Ensembl" id="ENSBIXP00005008753.1"/>
    </source>
</evidence>
<feature type="compositionally biased region" description="Polar residues" evidence="2">
    <location>
        <begin position="173"/>
        <end position="200"/>
    </location>
</feature>
<evidence type="ECO:0000256" key="1">
    <source>
        <dbReference type="SAM" id="Coils"/>
    </source>
</evidence>
<organism evidence="3 4">
    <name type="scientific">Bos indicus x Bos taurus</name>
    <name type="common">Hybrid cattle</name>
    <dbReference type="NCBI Taxonomy" id="30522"/>
    <lineage>
        <taxon>Eukaryota</taxon>
        <taxon>Metazoa</taxon>
        <taxon>Chordata</taxon>
        <taxon>Craniata</taxon>
        <taxon>Vertebrata</taxon>
        <taxon>Euteleostomi</taxon>
        <taxon>Mammalia</taxon>
        <taxon>Eutheria</taxon>
        <taxon>Laurasiatheria</taxon>
        <taxon>Artiodactyla</taxon>
        <taxon>Ruminantia</taxon>
        <taxon>Pecora</taxon>
        <taxon>Bovidae</taxon>
        <taxon>Bovinae</taxon>
        <taxon>Bos</taxon>
    </lineage>
</organism>
<evidence type="ECO:0000256" key="2">
    <source>
        <dbReference type="SAM" id="MobiDB-lite"/>
    </source>
</evidence>
<evidence type="ECO:0000313" key="4">
    <source>
        <dbReference type="Proteomes" id="UP000429181"/>
    </source>
</evidence>
<accession>A0A4W2FU16</accession>
<feature type="compositionally biased region" description="Basic and acidic residues" evidence="2">
    <location>
        <begin position="201"/>
        <end position="216"/>
    </location>
</feature>
<reference evidence="3" key="2">
    <citation type="submission" date="2025-08" db="UniProtKB">
        <authorList>
            <consortium name="Ensembl"/>
        </authorList>
    </citation>
    <scope>IDENTIFICATION</scope>
</reference>
<feature type="region of interest" description="Disordered" evidence="2">
    <location>
        <begin position="625"/>
        <end position="662"/>
    </location>
</feature>
<dbReference type="Ensembl" id="ENSBIXT00005016422.1">
    <property type="protein sequence ID" value="ENSBIXP00005008753.1"/>
    <property type="gene ID" value="ENSBIXG00005005398.1"/>
</dbReference>
<sequence>MNTKDFVVLPWGKPGSSVKLKYKNAQELRMEKVQLELENQEMEKKLQEFQLTRNKEKEERGSSGYHWKSGQVGKLGNQSYTMSQNKGNVIKFSAGKVKLKLLKEQLQGPVKQPLNYKMANSSESDKAKIKGKVCGQCENKAALLAKSQLLSNVLDAAHRFIKEVNPDEPKWKNCSTKEISKSQQKTKSPILQGSSSQVEDPTTKKEECANPRDKPLSEVPFNEEASAQSFQKVLSQWRTGHHDDKETQNLHAAKSDSLEECEVQTNLKIWTEPLTIEFKEDSLSYMEKLWLKKHRRTPLEQLQNMLPDTFTPQSKTTSEAQCSQNENDEDSDVEDIKIQPPALFLPIEELNIERPEPSLKIVELDDTYEVEFEEPGNAVPYKVELADADSSQSHTFRDYQNAFLYENDIHQHHVFTNRKSDLFHLHLSNNSFSCKDNSKAGTSHADFDTFVDPDAYSPAIEKLEENIFFERNLKEESIDIESNKKHEDSHIPLESKDSLPSTDLEKPCIKEKLSEEDKKSLEFSNLHERPNFEDSKTTESPLLLQEIALRSKPITEQYQGLERFFVFDKNERLNLLPSHSLECSSSNTRITIAGDREWIPDHSVSAYADNTVALGVLKFAQKTSARRTQQKTGQISQRPSTANLPLSNSVKRRSSCFSSSHPRSRSAVAQSLSKAASEISEIEYIDDTDHDEPFLDDTDDQQTLDSLEKELNELRNLADPSEKLYSLTSEELPAFNNHLLNISQTTLDFLKTSCGRGLCGFEEQSSSEKDTGIQSLLTVSESSTDEEEEDFLDKQHVITLPWSKST</sequence>
<dbReference type="AlphaFoldDB" id="A0A4W2FU16"/>
<dbReference type="InterPro" id="IPR037688">
    <property type="entry name" value="ZBBX"/>
</dbReference>
<feature type="region of interest" description="Disordered" evidence="2">
    <location>
        <begin position="50"/>
        <end position="70"/>
    </location>
</feature>
<proteinExistence type="predicted"/>
<gene>
    <name evidence="3" type="primary">ZBBX</name>
</gene>
<feature type="compositionally biased region" description="Polar residues" evidence="2">
    <location>
        <begin position="308"/>
        <end position="325"/>
    </location>
</feature>
<name>A0A4W2FU16_BOBOX</name>
<feature type="compositionally biased region" description="Polar residues" evidence="2">
    <location>
        <begin position="630"/>
        <end position="646"/>
    </location>
</feature>
<dbReference type="GeneTree" id="ENSGT00390000018298"/>